<gene>
    <name evidence="6" type="ORF">DGAL_LOCUS16065</name>
</gene>
<keyword evidence="2 4" id="KW-0863">Zinc-finger</keyword>
<dbReference type="InterPro" id="IPR001841">
    <property type="entry name" value="Znf_RING"/>
</dbReference>
<dbReference type="PROSITE" id="PS50089">
    <property type="entry name" value="ZF_RING_2"/>
    <property type="match status" value="1"/>
</dbReference>
<dbReference type="PROSITE" id="PS00518">
    <property type="entry name" value="ZF_RING_1"/>
    <property type="match status" value="1"/>
</dbReference>
<evidence type="ECO:0000256" key="1">
    <source>
        <dbReference type="ARBA" id="ARBA00022723"/>
    </source>
</evidence>
<sequence length="988" mass="110333">MNNYSREEGFTANSVVTVCSNTNKVFYDHSTIRNPNGGRCVNWKEPISCKATFLIHDGVYIFGESPHSINCPTTEVDICNLRFRCALRKACREEAGSNQTIYNRIITKFPGNTVTYQMCSRDMTRKKKDFSPTLPQTFQELDQLMQDFSRLRMTHNGEHPLYSGCVQTEGANRKEAAIFISPAVLPYLNECEEMAMDGTFSSAPKNPAGVYQVVVVTIFFQGHALVLATALCSGKTEALYKMILEHIKTKAAEIPGARPMVPKKMHSDFEKAIMNALQEVITGIVIGCYYHYCQNLHKRVTDVCMLGEEYKSVPLVKKVVKLLGALPYLQPETVSEGFEIIEAYFEEQRALVSPHIQQQLRLLLEYYRTTWLECYGADLFCIEGNDISSNNHLESINSKINIAFQNHPGLIAWIECNKIFENATANEIKQLIDGQSIRKPPTKVQLDFQARMARILILQRDQRDKTISIAFFLDSVSKFYLATGEHAEVVALYYASQPSNAYPLSRGNRLRVADEEMVNPRIPVRPIPARRQVDPVIPLAPVVAFPAVRAPVDPVQDPIVHHLDLEPLGALQAVNQVELAIPLAPVGAFPAVHQLEQRAPVDPVPDPIVHHLDLEPLGALQAVNQVELAIPLAPVGAFPAVHQLEQRAPIDAIPVVHDVEPAPVLLAVQHIEAEILYAPVDVIPAVLRVEPDVRQQIAQRCRDAALHRMIPPLIPADENAFAERENVYMVAQLDGQEQNLNIHAHAGLQFNGQEWDVENEELAAPPFDLEEGNELNVRVDALRVIAVGRAVADDRGVAVRRGVAARRGVTARRGVAVRRGIAVRRGVAARRPGRPPGTTAAVMAARRAADTARNEEGPDENRVFQHHHIRAIIRNREERARNIAAQEALDGHVMDRGPRDRQVVGPVRDRHVIEGPIVANVECCICQTQRSNRVSDCGHLYCEECINAYLTTKRNAWMNNDFERFDARLVQCAYCREALGRVGVVHLN</sequence>
<accession>A0A8J2S072</accession>
<dbReference type="InterPro" id="IPR013083">
    <property type="entry name" value="Znf_RING/FYVE/PHD"/>
</dbReference>
<dbReference type="AlphaFoldDB" id="A0A8J2S072"/>
<evidence type="ECO:0000256" key="3">
    <source>
        <dbReference type="ARBA" id="ARBA00022833"/>
    </source>
</evidence>
<keyword evidence="7" id="KW-1185">Reference proteome</keyword>
<proteinExistence type="predicted"/>
<dbReference type="Gene3D" id="3.30.40.10">
    <property type="entry name" value="Zinc/RING finger domain, C3HC4 (zinc finger)"/>
    <property type="match status" value="1"/>
</dbReference>
<dbReference type="EMBL" id="CAKKLH010000325">
    <property type="protein sequence ID" value="CAH0112350.1"/>
    <property type="molecule type" value="Genomic_DNA"/>
</dbReference>
<organism evidence="6 7">
    <name type="scientific">Daphnia galeata</name>
    <dbReference type="NCBI Taxonomy" id="27404"/>
    <lineage>
        <taxon>Eukaryota</taxon>
        <taxon>Metazoa</taxon>
        <taxon>Ecdysozoa</taxon>
        <taxon>Arthropoda</taxon>
        <taxon>Crustacea</taxon>
        <taxon>Branchiopoda</taxon>
        <taxon>Diplostraca</taxon>
        <taxon>Cladocera</taxon>
        <taxon>Anomopoda</taxon>
        <taxon>Daphniidae</taxon>
        <taxon>Daphnia</taxon>
    </lineage>
</organism>
<dbReference type="SMART" id="SM00184">
    <property type="entry name" value="RING"/>
    <property type="match status" value="1"/>
</dbReference>
<dbReference type="SUPFAM" id="SSF57850">
    <property type="entry name" value="RING/U-box"/>
    <property type="match status" value="1"/>
</dbReference>
<feature type="domain" description="RING-type" evidence="5">
    <location>
        <begin position="923"/>
        <end position="976"/>
    </location>
</feature>
<keyword evidence="1" id="KW-0479">Metal-binding</keyword>
<dbReference type="Proteomes" id="UP000789390">
    <property type="component" value="Unassembled WGS sequence"/>
</dbReference>
<dbReference type="CDD" id="cd16449">
    <property type="entry name" value="RING-HC"/>
    <property type="match status" value="1"/>
</dbReference>
<evidence type="ECO:0000256" key="4">
    <source>
        <dbReference type="PROSITE-ProRule" id="PRU00175"/>
    </source>
</evidence>
<name>A0A8J2S072_9CRUS</name>
<dbReference type="GO" id="GO:0008270">
    <property type="term" value="F:zinc ion binding"/>
    <property type="evidence" value="ECO:0007669"/>
    <property type="project" value="UniProtKB-KW"/>
</dbReference>
<dbReference type="OrthoDB" id="10644484at2759"/>
<evidence type="ECO:0000259" key="5">
    <source>
        <dbReference type="PROSITE" id="PS50089"/>
    </source>
</evidence>
<protein>
    <recommendedName>
        <fullName evidence="5">RING-type domain-containing protein</fullName>
    </recommendedName>
</protein>
<evidence type="ECO:0000313" key="6">
    <source>
        <dbReference type="EMBL" id="CAH0112350.1"/>
    </source>
</evidence>
<keyword evidence="3" id="KW-0862">Zinc</keyword>
<comment type="caution">
    <text evidence="6">The sequence shown here is derived from an EMBL/GenBank/DDBJ whole genome shotgun (WGS) entry which is preliminary data.</text>
</comment>
<evidence type="ECO:0000313" key="7">
    <source>
        <dbReference type="Proteomes" id="UP000789390"/>
    </source>
</evidence>
<reference evidence="6" key="1">
    <citation type="submission" date="2021-11" db="EMBL/GenBank/DDBJ databases">
        <authorList>
            <person name="Schell T."/>
        </authorList>
    </citation>
    <scope>NUCLEOTIDE SEQUENCE</scope>
    <source>
        <strain evidence="6">M5</strain>
    </source>
</reference>
<evidence type="ECO:0000256" key="2">
    <source>
        <dbReference type="ARBA" id="ARBA00022771"/>
    </source>
</evidence>
<dbReference type="InterPro" id="IPR017907">
    <property type="entry name" value="Znf_RING_CS"/>
</dbReference>